<evidence type="ECO:0000256" key="2">
    <source>
        <dbReference type="ARBA" id="ARBA00022559"/>
    </source>
</evidence>
<evidence type="ECO:0000259" key="7">
    <source>
        <dbReference type="Pfam" id="PF10417"/>
    </source>
</evidence>
<keyword evidence="5" id="KW-0676">Redox-active center</keyword>
<dbReference type="Pfam" id="PF00578">
    <property type="entry name" value="AhpC-TSA"/>
    <property type="match status" value="1"/>
</dbReference>
<dbReference type="Gene3D" id="3.40.30.10">
    <property type="entry name" value="Glutaredoxin"/>
    <property type="match status" value="1"/>
</dbReference>
<evidence type="ECO:0000256" key="5">
    <source>
        <dbReference type="ARBA" id="ARBA00023284"/>
    </source>
</evidence>
<dbReference type="EMBL" id="OBDZ01000005">
    <property type="protein sequence ID" value="SNY19476.1"/>
    <property type="molecule type" value="Genomic_DNA"/>
</dbReference>
<accession>A0A285GAC2</accession>
<dbReference type="GO" id="GO:0005829">
    <property type="term" value="C:cytosol"/>
    <property type="evidence" value="ECO:0007669"/>
    <property type="project" value="TreeGrafter"/>
</dbReference>
<proteinExistence type="inferred from homology"/>
<reference evidence="9" key="1">
    <citation type="submission" date="2017-09" db="EMBL/GenBank/DDBJ databases">
        <authorList>
            <person name="Varghese N."/>
            <person name="Submissions S."/>
        </authorList>
    </citation>
    <scope>NUCLEOTIDE SEQUENCE [LARGE SCALE GENOMIC DNA]</scope>
    <source>
        <strain evidence="9">MSL47</strain>
    </source>
</reference>
<dbReference type="InterPro" id="IPR024706">
    <property type="entry name" value="Peroxiredoxin_AhpC-typ"/>
</dbReference>
<dbReference type="SUPFAM" id="SSF52833">
    <property type="entry name" value="Thioredoxin-like"/>
    <property type="match status" value="1"/>
</dbReference>
<dbReference type="GO" id="GO:0045454">
    <property type="term" value="P:cell redox homeostasis"/>
    <property type="evidence" value="ECO:0007669"/>
    <property type="project" value="TreeGrafter"/>
</dbReference>
<dbReference type="Proteomes" id="UP000219573">
    <property type="component" value="Unassembled WGS sequence"/>
</dbReference>
<evidence type="ECO:0000259" key="6">
    <source>
        <dbReference type="Pfam" id="PF00578"/>
    </source>
</evidence>
<name>A0A285GAC2_9FIRM</name>
<dbReference type="GO" id="GO:0042744">
    <property type="term" value="P:hydrogen peroxide catabolic process"/>
    <property type="evidence" value="ECO:0007669"/>
    <property type="project" value="TreeGrafter"/>
</dbReference>
<evidence type="ECO:0000256" key="3">
    <source>
        <dbReference type="ARBA" id="ARBA00022862"/>
    </source>
</evidence>
<dbReference type="GO" id="GO:0008379">
    <property type="term" value="F:thioredoxin peroxidase activity"/>
    <property type="evidence" value="ECO:0007669"/>
    <property type="project" value="TreeGrafter"/>
</dbReference>
<dbReference type="InterPro" id="IPR000866">
    <property type="entry name" value="AhpC/TSA"/>
</dbReference>
<evidence type="ECO:0000313" key="9">
    <source>
        <dbReference type="Proteomes" id="UP000219573"/>
    </source>
</evidence>
<dbReference type="InterPro" id="IPR019479">
    <property type="entry name" value="Peroxiredoxin_C"/>
</dbReference>
<dbReference type="AlphaFoldDB" id="A0A285GAC2"/>
<keyword evidence="2" id="KW-0575">Peroxidase</keyword>
<dbReference type="GO" id="GO:0006979">
    <property type="term" value="P:response to oxidative stress"/>
    <property type="evidence" value="ECO:0007669"/>
    <property type="project" value="TreeGrafter"/>
</dbReference>
<evidence type="ECO:0000256" key="4">
    <source>
        <dbReference type="ARBA" id="ARBA00023002"/>
    </source>
</evidence>
<dbReference type="Pfam" id="PF10417">
    <property type="entry name" value="1-cysPrx_C"/>
    <property type="match status" value="1"/>
</dbReference>
<dbReference type="InterPro" id="IPR036249">
    <property type="entry name" value="Thioredoxin-like_sf"/>
</dbReference>
<evidence type="ECO:0000313" key="8">
    <source>
        <dbReference type="EMBL" id="SNY19476.1"/>
    </source>
</evidence>
<keyword evidence="4" id="KW-0560">Oxidoreductase</keyword>
<feature type="domain" description="Alkyl hydroperoxide reductase subunit C/ Thiol specific antioxidant" evidence="6">
    <location>
        <begin position="2"/>
        <end position="74"/>
    </location>
</feature>
<keyword evidence="9" id="KW-1185">Reference proteome</keyword>
<evidence type="ECO:0000256" key="1">
    <source>
        <dbReference type="ARBA" id="ARBA00009796"/>
    </source>
</evidence>
<sequence>MNTALIGLSIDSVYSHIGWVRSIEELFGVKVPFPIIDDLGFKVANKYGMIQSGVSDTSAVRAVFIIDPEQIIRAIVYYPPQVGRNTNELLRLIKALQTADKYNVATPANWRSGDPVIVPPPKTTKEAEQRLKQGYDCKDWYLCYRDLYKRDRRK</sequence>
<gene>
    <name evidence="8" type="ORF">SAMN06265827_105129</name>
</gene>
<dbReference type="Gene3D" id="3.30.1020.10">
    <property type="entry name" value="Antioxidant, Horf6, Chain A, domain2"/>
    <property type="match status" value="1"/>
</dbReference>
<dbReference type="InterPro" id="IPR050217">
    <property type="entry name" value="Peroxiredoxin"/>
</dbReference>
<dbReference type="PANTHER" id="PTHR10681">
    <property type="entry name" value="THIOREDOXIN PEROXIDASE"/>
    <property type="match status" value="1"/>
</dbReference>
<comment type="similarity">
    <text evidence="1">Belongs to the peroxiredoxin family. AhpC/Prx1 subfamily.</text>
</comment>
<dbReference type="PANTHER" id="PTHR10681:SF171">
    <property type="entry name" value="PEROXIREDOXIN 4"/>
    <property type="match status" value="1"/>
</dbReference>
<keyword evidence="3" id="KW-0049">Antioxidant</keyword>
<dbReference type="STRING" id="1413210.U472_12410"/>
<feature type="domain" description="Peroxiredoxin C-terminal" evidence="7">
    <location>
        <begin position="95"/>
        <end position="134"/>
    </location>
</feature>
<dbReference type="PIRSF" id="PIRSF000239">
    <property type="entry name" value="AHPC"/>
    <property type="match status" value="1"/>
</dbReference>
<organism evidence="8 9">
    <name type="scientific">Orenia metallireducens</name>
    <dbReference type="NCBI Taxonomy" id="1413210"/>
    <lineage>
        <taxon>Bacteria</taxon>
        <taxon>Bacillati</taxon>
        <taxon>Bacillota</taxon>
        <taxon>Clostridia</taxon>
        <taxon>Halanaerobiales</taxon>
        <taxon>Halobacteroidaceae</taxon>
        <taxon>Orenia</taxon>
    </lineage>
</organism>
<protein>
    <submittedName>
        <fullName evidence="8">AhpC/TSA family protein</fullName>
    </submittedName>
</protein>
<dbReference type="GO" id="GO:0033554">
    <property type="term" value="P:cellular response to stress"/>
    <property type="evidence" value="ECO:0007669"/>
    <property type="project" value="TreeGrafter"/>
</dbReference>